<keyword evidence="1" id="KW-0472">Membrane</keyword>
<accession>A0A401IEJ1</accession>
<dbReference type="AlphaFoldDB" id="A0A401IEJ1"/>
<protein>
    <submittedName>
        <fullName evidence="2">Uncharacterized protein</fullName>
    </submittedName>
</protein>
<keyword evidence="1" id="KW-1133">Transmembrane helix</keyword>
<comment type="caution">
    <text evidence="2">The sequence shown here is derived from an EMBL/GenBank/DDBJ whole genome shotgun (WGS) entry which is preliminary data.</text>
</comment>
<organism evidence="2 3">
    <name type="scientific">Aphanothece sacrum FPU1</name>
    <dbReference type="NCBI Taxonomy" id="1920663"/>
    <lineage>
        <taxon>Bacteria</taxon>
        <taxon>Bacillati</taxon>
        <taxon>Cyanobacteriota</taxon>
        <taxon>Cyanophyceae</taxon>
        <taxon>Oscillatoriophycideae</taxon>
        <taxon>Chroococcales</taxon>
        <taxon>Aphanothecaceae</taxon>
        <taxon>Aphanothece</taxon>
    </lineage>
</organism>
<keyword evidence="3" id="KW-1185">Reference proteome</keyword>
<reference evidence="3" key="1">
    <citation type="submission" date="2017-05" db="EMBL/GenBank/DDBJ databases">
        <title>Physiological properties and genetic analysis related to exopolysaccharide production of fresh-water unicellular cyanobacterium Aphanothece sacrum, Suizenji Nori, that has been cultured as a food source in Japan.</title>
        <authorList>
            <person name="Kanesaki Y."/>
            <person name="Yoshikawa S."/>
            <person name="Ohki K."/>
        </authorList>
    </citation>
    <scope>NUCLEOTIDE SEQUENCE [LARGE SCALE GENOMIC DNA]</scope>
    <source>
        <strain evidence="3">FPU1</strain>
    </source>
</reference>
<name>A0A401IEJ1_APHSA</name>
<dbReference type="RefSeq" id="WP_124978422.1">
    <property type="nucleotide sequence ID" value="NZ_BDQK01000003.1"/>
</dbReference>
<sequence length="107" mass="12473">MSQESSKNPSSHVDCIDDIELHYCFWVMRDSESWQQAVKGDLKLSRCAASRRKFPYFMSFNLSGSLIVLILLTAIAWNRHPQLSQSYQNFTKKLTTELLYLLPHMDD</sequence>
<proteinExistence type="predicted"/>
<dbReference type="Proteomes" id="UP000287247">
    <property type="component" value="Unassembled WGS sequence"/>
</dbReference>
<evidence type="ECO:0000313" key="3">
    <source>
        <dbReference type="Proteomes" id="UP000287247"/>
    </source>
</evidence>
<dbReference type="EMBL" id="BDQK01000003">
    <property type="protein sequence ID" value="GBF79651.1"/>
    <property type="molecule type" value="Genomic_DNA"/>
</dbReference>
<keyword evidence="1" id="KW-0812">Transmembrane</keyword>
<gene>
    <name evidence="2" type="ORF">AsFPU1_1049</name>
</gene>
<evidence type="ECO:0000256" key="1">
    <source>
        <dbReference type="SAM" id="Phobius"/>
    </source>
</evidence>
<feature type="transmembrane region" description="Helical" evidence="1">
    <location>
        <begin position="54"/>
        <end position="77"/>
    </location>
</feature>
<evidence type="ECO:0000313" key="2">
    <source>
        <dbReference type="EMBL" id="GBF79651.1"/>
    </source>
</evidence>